<dbReference type="PROSITE" id="PS51782">
    <property type="entry name" value="LYSM"/>
    <property type="match status" value="5"/>
</dbReference>
<name>A0A844BZL7_9LACT</name>
<dbReference type="GO" id="GO:0004040">
    <property type="term" value="F:amidase activity"/>
    <property type="evidence" value="ECO:0007669"/>
    <property type="project" value="InterPro"/>
</dbReference>
<dbReference type="AlphaFoldDB" id="A0A844BZL7"/>
<evidence type="ECO:0000313" key="7">
    <source>
        <dbReference type="EMBL" id="MRJ46362.1"/>
    </source>
</evidence>
<feature type="region of interest" description="Disordered" evidence="5">
    <location>
        <begin position="294"/>
        <end position="327"/>
    </location>
</feature>
<keyword evidence="3" id="KW-0081">Bacteriolytic enzyme</keyword>
<dbReference type="SMART" id="SM00047">
    <property type="entry name" value="LYZ2"/>
    <property type="match status" value="1"/>
</dbReference>
<feature type="compositionally biased region" description="Low complexity" evidence="5">
    <location>
        <begin position="451"/>
        <end position="479"/>
    </location>
</feature>
<feature type="compositionally biased region" description="Low complexity" evidence="5">
    <location>
        <begin position="373"/>
        <end position="403"/>
    </location>
</feature>
<dbReference type="InterPro" id="IPR036779">
    <property type="entry name" value="LysM_dom_sf"/>
</dbReference>
<proteinExistence type="inferred from homology"/>
<organism evidence="7 8">
    <name type="scientific">Fundicoccus ignavus</name>
    <dbReference type="NCBI Taxonomy" id="2664442"/>
    <lineage>
        <taxon>Bacteria</taxon>
        <taxon>Bacillati</taxon>
        <taxon>Bacillota</taxon>
        <taxon>Bacilli</taxon>
        <taxon>Lactobacillales</taxon>
        <taxon>Aerococcaceae</taxon>
        <taxon>Fundicoccus</taxon>
    </lineage>
</organism>
<dbReference type="InterPro" id="IPR018392">
    <property type="entry name" value="LysM"/>
</dbReference>
<evidence type="ECO:0000256" key="4">
    <source>
        <dbReference type="ARBA" id="ARBA00032108"/>
    </source>
</evidence>
<evidence type="ECO:0000256" key="3">
    <source>
        <dbReference type="ARBA" id="ARBA00022638"/>
    </source>
</evidence>
<protein>
    <recommendedName>
        <fullName evidence="4">Peptidoglycan hydrolase</fullName>
    </recommendedName>
</protein>
<keyword evidence="2" id="KW-0929">Antimicrobial</keyword>
<feature type="domain" description="LysM" evidence="6">
    <location>
        <begin position="248"/>
        <end position="291"/>
    </location>
</feature>
<dbReference type="GO" id="GO:0031640">
    <property type="term" value="P:killing of cells of another organism"/>
    <property type="evidence" value="ECO:0007669"/>
    <property type="project" value="UniProtKB-KW"/>
</dbReference>
<dbReference type="Proteomes" id="UP000440066">
    <property type="component" value="Unassembled WGS sequence"/>
</dbReference>
<evidence type="ECO:0000313" key="8">
    <source>
        <dbReference type="Proteomes" id="UP000440066"/>
    </source>
</evidence>
<dbReference type="GO" id="GO:0042742">
    <property type="term" value="P:defense response to bacterium"/>
    <property type="evidence" value="ECO:0007669"/>
    <property type="project" value="UniProtKB-KW"/>
</dbReference>
<evidence type="ECO:0000259" key="6">
    <source>
        <dbReference type="PROSITE" id="PS51782"/>
    </source>
</evidence>
<dbReference type="Pfam" id="PF01832">
    <property type="entry name" value="Glucosaminidase"/>
    <property type="match status" value="1"/>
</dbReference>
<dbReference type="GO" id="GO:0008932">
    <property type="term" value="F:lytic endotransglycosylase activity"/>
    <property type="evidence" value="ECO:0007669"/>
    <property type="project" value="TreeGrafter"/>
</dbReference>
<feature type="domain" description="LysM" evidence="6">
    <location>
        <begin position="401"/>
        <end position="444"/>
    </location>
</feature>
<gene>
    <name evidence="7" type="ORF">GF867_02110</name>
</gene>
<sequence>MNKTRQSVIERRNAIKRLDSSKKLIIRINTGLVLFAASAVLNQLAPESQSTTVNAQSERLSPSDFLKNITGYAKDIAAKNDLYASVMIAQAALESAWGNSTLAQSPNYNLFGIKGEYNGNSVHVETQEDDGSGNYYTITDDFRKYDDYDQSLEDYASLLTGDDDPSNWRYEFYSGTRVSNTSTYQDATAYLTGRYATDTSYSSKLNRIIEQYGLTQYDANGNVVEEKPAEEAVPGETVKPETPSTSVGNYIVKAGDSLYRIATNHGITLNALMEANNLSSYFIAPNQTLLIPGGTSNNNAGNTVEEEENNSGSDESGNTDTKPSTGGSYVVKAGDSYWGIANKHGISIAELQKLNGTTSYLIHPGQTLIVPGTSSVTNPDSNNNNDSTNGTDSTESNTSSGSYTVKAGESLYAIATKHGMTVNQLRELNNLSGSLIHPGQSLKVSGSSVVSNETTQENTTDSSSSDNTSTNTPSSTSGTYTVQRGDSLYAIATKHGMTLSQLQSLNGLSSNLIHPGQVLNVSGSTATATSTAVVETPVESIESTVTPTSEVSNEAVSETPVTEATPTETVATGTHVVQAGETLYSIAQKYGVDVYKLIEANGGSNVLVGQVISLN</sequence>
<dbReference type="CDD" id="cd00118">
    <property type="entry name" value="LysM"/>
    <property type="match status" value="5"/>
</dbReference>
<evidence type="ECO:0000256" key="5">
    <source>
        <dbReference type="SAM" id="MobiDB-lite"/>
    </source>
</evidence>
<dbReference type="EMBL" id="WJQT01000002">
    <property type="protein sequence ID" value="MRJ46362.1"/>
    <property type="molecule type" value="Genomic_DNA"/>
</dbReference>
<dbReference type="SMART" id="SM00257">
    <property type="entry name" value="LysM"/>
    <property type="match status" value="5"/>
</dbReference>
<feature type="region of interest" description="Disordered" evidence="5">
    <location>
        <begin position="441"/>
        <end position="481"/>
    </location>
</feature>
<dbReference type="RefSeq" id="WP_153831472.1">
    <property type="nucleotide sequence ID" value="NZ_WJQT01000002.1"/>
</dbReference>
<reference evidence="7 8" key="1">
    <citation type="submission" date="2019-11" db="EMBL/GenBank/DDBJ databases">
        <title>Characterisation of Fundicoccus ignavus gen. nov. sp. nov., a novel genus of the family Aerococcaceae from bulk tank milk.</title>
        <authorList>
            <person name="Siebert A."/>
            <person name="Huptas C."/>
            <person name="Wenning M."/>
            <person name="Scherer S."/>
            <person name="Doll E.V."/>
        </authorList>
    </citation>
    <scope>NUCLEOTIDE SEQUENCE [LARGE SCALE GENOMIC DNA]</scope>
    <source>
        <strain evidence="7 8">DSM 109652</strain>
    </source>
</reference>
<feature type="domain" description="LysM" evidence="6">
    <location>
        <begin position="573"/>
        <end position="615"/>
    </location>
</feature>
<dbReference type="Gene3D" id="3.10.350.10">
    <property type="entry name" value="LysM domain"/>
    <property type="match status" value="5"/>
</dbReference>
<evidence type="ECO:0000256" key="2">
    <source>
        <dbReference type="ARBA" id="ARBA00022529"/>
    </source>
</evidence>
<dbReference type="Gene3D" id="4.10.80.30">
    <property type="entry name" value="DNA polymerase, domain 6"/>
    <property type="match status" value="1"/>
</dbReference>
<feature type="domain" description="LysM" evidence="6">
    <location>
        <begin position="327"/>
        <end position="370"/>
    </location>
</feature>
<dbReference type="SUPFAM" id="SSF54106">
    <property type="entry name" value="LysM domain"/>
    <property type="match status" value="5"/>
</dbReference>
<dbReference type="InterPro" id="IPR002901">
    <property type="entry name" value="MGlyc_endo_b_GlcNAc-like_dom"/>
</dbReference>
<comment type="caution">
    <text evidence="7">The sequence shown here is derived from an EMBL/GenBank/DDBJ whole genome shotgun (WGS) entry which is preliminary data.</text>
</comment>
<dbReference type="PANTHER" id="PTHR33734:SF22">
    <property type="entry name" value="MEMBRANE-BOUND LYTIC MUREIN TRANSGLYCOSYLASE D"/>
    <property type="match status" value="1"/>
</dbReference>
<comment type="similarity">
    <text evidence="1">Belongs to the glycosyl hydrolase 73 family.</text>
</comment>
<feature type="region of interest" description="Disordered" evidence="5">
    <location>
        <begin position="371"/>
        <end position="403"/>
    </location>
</feature>
<evidence type="ECO:0000256" key="1">
    <source>
        <dbReference type="ARBA" id="ARBA00010266"/>
    </source>
</evidence>
<feature type="domain" description="LysM" evidence="6">
    <location>
        <begin position="478"/>
        <end position="521"/>
    </location>
</feature>
<dbReference type="PANTHER" id="PTHR33734">
    <property type="entry name" value="LYSM DOMAIN-CONTAINING GPI-ANCHORED PROTEIN 2"/>
    <property type="match status" value="1"/>
</dbReference>
<dbReference type="Gene3D" id="1.10.530.10">
    <property type="match status" value="1"/>
</dbReference>
<accession>A0A844BZL7</accession>
<dbReference type="Pfam" id="PF01476">
    <property type="entry name" value="LysM"/>
    <property type="match status" value="5"/>
</dbReference>